<evidence type="ECO:0000256" key="1">
    <source>
        <dbReference type="SAM" id="Phobius"/>
    </source>
</evidence>
<dbReference type="Proteomes" id="UP001524586">
    <property type="component" value="Unassembled WGS sequence"/>
</dbReference>
<feature type="transmembrane region" description="Helical" evidence="1">
    <location>
        <begin position="6"/>
        <end position="30"/>
    </location>
</feature>
<gene>
    <name evidence="3" type="ORF">NP596_11975</name>
</gene>
<dbReference type="CDD" id="cd06259">
    <property type="entry name" value="YdcF-like"/>
    <property type="match status" value="1"/>
</dbReference>
<name>A0ABT1U7X7_9GAMM</name>
<evidence type="ECO:0000259" key="2">
    <source>
        <dbReference type="Pfam" id="PF02698"/>
    </source>
</evidence>
<dbReference type="PANTHER" id="PTHR30336">
    <property type="entry name" value="INNER MEMBRANE PROTEIN, PROBABLE PERMEASE"/>
    <property type="match status" value="1"/>
</dbReference>
<dbReference type="InterPro" id="IPR051599">
    <property type="entry name" value="Cell_Envelope_Assoc"/>
</dbReference>
<reference evidence="3 4" key="1">
    <citation type="submission" date="2022-07" db="EMBL/GenBank/DDBJ databases">
        <title>Methylomonas rivi sp. nov., Methylomonas rosea sp. nov., Methylomonas aureus sp. nov. and Methylomonas subterranea sp. nov., four novel methanotrophs isolated from a freshwater creek and the deep terrestrial subsurface.</title>
        <authorList>
            <person name="Abin C."/>
            <person name="Sankaranarayanan K."/>
            <person name="Garner C."/>
            <person name="Sindelar R."/>
            <person name="Kotary K."/>
            <person name="Garner R."/>
            <person name="Barclay S."/>
            <person name="Lawson P."/>
            <person name="Krumholz L."/>
        </authorList>
    </citation>
    <scope>NUCLEOTIDE SEQUENCE [LARGE SCALE GENOMIC DNA]</scope>
    <source>
        <strain evidence="3 4">WSC-6</strain>
    </source>
</reference>
<dbReference type="Gene3D" id="3.40.50.620">
    <property type="entry name" value="HUPs"/>
    <property type="match status" value="1"/>
</dbReference>
<dbReference type="Pfam" id="PF02698">
    <property type="entry name" value="DUF218"/>
    <property type="match status" value="1"/>
</dbReference>
<feature type="domain" description="DUF218" evidence="2">
    <location>
        <begin position="79"/>
        <end position="244"/>
    </location>
</feature>
<proteinExistence type="predicted"/>
<protein>
    <submittedName>
        <fullName evidence="3">YdcF family protein</fullName>
    </submittedName>
</protein>
<keyword evidence="4" id="KW-1185">Reference proteome</keyword>
<dbReference type="PANTHER" id="PTHR30336:SF4">
    <property type="entry name" value="ENVELOPE BIOGENESIS FACTOR ELYC"/>
    <property type="match status" value="1"/>
</dbReference>
<organism evidence="3 4">
    <name type="scientific">Methylomonas rivi</name>
    <dbReference type="NCBI Taxonomy" id="2952226"/>
    <lineage>
        <taxon>Bacteria</taxon>
        <taxon>Pseudomonadati</taxon>
        <taxon>Pseudomonadota</taxon>
        <taxon>Gammaproteobacteria</taxon>
        <taxon>Methylococcales</taxon>
        <taxon>Methylococcaceae</taxon>
        <taxon>Methylomonas</taxon>
    </lineage>
</organism>
<dbReference type="RefSeq" id="WP_256615596.1">
    <property type="nucleotide sequence ID" value="NZ_JANIBK010000059.1"/>
</dbReference>
<evidence type="ECO:0000313" key="3">
    <source>
        <dbReference type="EMBL" id="MCQ8129171.1"/>
    </source>
</evidence>
<sequence>MSVALVYFIKLLVLPPASLIILAMAGLLIHQRKQGRIVALVSLTVLLMLSLPIVVAQWARHWERFPPLRAGGIKLFKPQAMVVIGGGMVLNADEYPSPRTINHRTLLRIRYAAKLAREEDLPILVSGGNVMDAGGIPEARIMADVLEQEFKTPVAWLETKSRNTAENARFSGSVLGGLGINRIVLVTQAYHMPRAVMEFRKAGFQVLPAPTAFIGGASELTLFDFLPSPAALANSFLLAHEQLGMFWYRILSSD</sequence>
<comment type="caution">
    <text evidence="3">The sequence shown here is derived from an EMBL/GenBank/DDBJ whole genome shotgun (WGS) entry which is preliminary data.</text>
</comment>
<dbReference type="InterPro" id="IPR003848">
    <property type="entry name" value="DUF218"/>
</dbReference>
<dbReference type="EMBL" id="JANIBK010000059">
    <property type="protein sequence ID" value="MCQ8129171.1"/>
    <property type="molecule type" value="Genomic_DNA"/>
</dbReference>
<accession>A0ABT1U7X7</accession>
<keyword evidence="1" id="KW-1133">Transmembrane helix</keyword>
<keyword evidence="1" id="KW-0472">Membrane</keyword>
<feature type="transmembrane region" description="Helical" evidence="1">
    <location>
        <begin position="37"/>
        <end position="59"/>
    </location>
</feature>
<keyword evidence="1" id="KW-0812">Transmembrane</keyword>
<evidence type="ECO:0000313" key="4">
    <source>
        <dbReference type="Proteomes" id="UP001524586"/>
    </source>
</evidence>
<dbReference type="InterPro" id="IPR014729">
    <property type="entry name" value="Rossmann-like_a/b/a_fold"/>
</dbReference>